<protein>
    <submittedName>
        <fullName evidence="2">Uncharacterized protein</fullName>
    </submittedName>
</protein>
<comment type="caution">
    <text evidence="2">The sequence shown here is derived from an EMBL/GenBank/DDBJ whole genome shotgun (WGS) entry which is preliminary data.</text>
</comment>
<evidence type="ECO:0000256" key="1">
    <source>
        <dbReference type="SAM" id="MobiDB-lite"/>
    </source>
</evidence>
<dbReference type="Proteomes" id="UP000579523">
    <property type="component" value="Unassembled WGS sequence"/>
</dbReference>
<dbReference type="EMBL" id="JACHJI010000005">
    <property type="protein sequence ID" value="MBB4899300.1"/>
    <property type="molecule type" value="Genomic_DNA"/>
</dbReference>
<sequence>MPDFDRVSKPSEADDAAGESGQALVEAGPLLVANTESFELVEPGEGPPDDPPGASRSGSVGGLLDGRRGA</sequence>
<evidence type="ECO:0000313" key="3">
    <source>
        <dbReference type="Proteomes" id="UP000579523"/>
    </source>
</evidence>
<feature type="region of interest" description="Disordered" evidence="1">
    <location>
        <begin position="40"/>
        <end position="70"/>
    </location>
</feature>
<dbReference type="AlphaFoldDB" id="A0A7W7PSE2"/>
<accession>A0A7W7PSE2</accession>
<gene>
    <name evidence="2" type="ORF">FHS37_003360</name>
</gene>
<proteinExistence type="predicted"/>
<evidence type="ECO:0000313" key="2">
    <source>
        <dbReference type="EMBL" id="MBB4899300.1"/>
    </source>
</evidence>
<name>A0A7W7PSE2_9ACTN</name>
<organism evidence="2 3">
    <name type="scientific">Streptomyces griseomycini</name>
    <dbReference type="NCBI Taxonomy" id="66895"/>
    <lineage>
        <taxon>Bacteria</taxon>
        <taxon>Bacillati</taxon>
        <taxon>Actinomycetota</taxon>
        <taxon>Actinomycetes</taxon>
        <taxon>Kitasatosporales</taxon>
        <taxon>Streptomycetaceae</taxon>
        <taxon>Streptomyces</taxon>
    </lineage>
</organism>
<feature type="compositionally biased region" description="Basic and acidic residues" evidence="1">
    <location>
        <begin position="1"/>
        <end position="12"/>
    </location>
</feature>
<keyword evidence="3" id="KW-1185">Reference proteome</keyword>
<feature type="region of interest" description="Disordered" evidence="1">
    <location>
        <begin position="1"/>
        <end position="28"/>
    </location>
</feature>
<reference evidence="2 3" key="1">
    <citation type="submission" date="2020-08" db="EMBL/GenBank/DDBJ databases">
        <title>Genomic Encyclopedia of Type Strains, Phase III (KMG-III): the genomes of soil and plant-associated and newly described type strains.</title>
        <authorList>
            <person name="Whitman W."/>
        </authorList>
    </citation>
    <scope>NUCLEOTIDE SEQUENCE [LARGE SCALE GENOMIC DNA]</scope>
    <source>
        <strain evidence="2 3">CECT 3273</strain>
    </source>
</reference>